<evidence type="ECO:0000256" key="2">
    <source>
        <dbReference type="SAM" id="MobiDB-lite"/>
    </source>
</evidence>
<organism evidence="3 4">
    <name type="scientific">Pseudomonas triticicola</name>
    <dbReference type="NCBI Taxonomy" id="2842345"/>
    <lineage>
        <taxon>Bacteria</taxon>
        <taxon>Pseudomonadati</taxon>
        <taxon>Pseudomonadota</taxon>
        <taxon>Gammaproteobacteria</taxon>
        <taxon>Pseudomonadales</taxon>
        <taxon>Pseudomonadaceae</taxon>
        <taxon>Pseudomonas</taxon>
    </lineage>
</organism>
<feature type="coiled-coil region" evidence="1">
    <location>
        <begin position="558"/>
        <end position="619"/>
    </location>
</feature>
<name>A0ABS6RNZ8_9PSED</name>
<evidence type="ECO:0000313" key="3">
    <source>
        <dbReference type="EMBL" id="MBV4547927.1"/>
    </source>
</evidence>
<gene>
    <name evidence="3" type="ORF">KVG85_17650</name>
</gene>
<keyword evidence="4" id="KW-1185">Reference proteome</keyword>
<dbReference type="EMBL" id="JAHSTX010000001">
    <property type="protein sequence ID" value="MBV4547927.1"/>
    <property type="molecule type" value="Genomic_DNA"/>
</dbReference>
<feature type="region of interest" description="Disordered" evidence="2">
    <location>
        <begin position="768"/>
        <end position="787"/>
    </location>
</feature>
<dbReference type="Proteomes" id="UP001048763">
    <property type="component" value="Unassembled WGS sequence"/>
</dbReference>
<sequence>MAAASLPTANTEGFRTHKGRQYVDVVDVGIVLVAKDADTGLYRAHLASESKPSGPVLFRDRDSGFWRANDDDEVNTAPLTQVGLQAFRTDLDFSTSAPDNDGLFRHDGKRYALINDHAYQVMLDKDGSTPVQKVWRIVNGKDPVAIDDDNIYHASRSGESRAVTRNANNTWVAVSTGLLGGMRRQEAIPILLQRYEPFVTRMNEINESAERYYVLSAQANALPSGSAERTAAWIAVEVHLLKHIKKQADNLQSILDHKSWLIHLKANGVFAEELHALRLDRVVYLNRLMRVMNFRGESVFTSLTADNCKKIISFMNKKLKLLEDREVVMGQILKADRGAAPVLAELRNEVDTAERINFNKLNMYVHLFAGTPDYPPNVTMRSLHAIDLITGDLQNIPESAQPLSLMLTLDQIRAERSRFEAELSAGGVKSDYAREILALTDQFETGIETRLKEIFASFNRNTELPSLDQNIDFDFIPPQPSDSVSARPPSMRKVFRTRRHGTSRVMVGDTETAADGSVIVKVSNPFQPNGPVERYEKRQGEWLPVRPPIASTPRPELIAEANRLLVDVERHIAQARTRETAKDNPTEIIEELEKAIDPLNEQARRLQNHDTAAEDAEIQSLSERLQRAADTLSAHGQSVLVRMYKNKDVLDILRLNYLIDHAELNAVKTVDRKQLGKGRDKSFLDVYSIRDSANDAPLWEAHFHYEKQSSEPLNFTIKGSHLKTLEQSRRGIQSQRRDEQAGLTHVPIWRQYLDGRTGQKIFDLAAASAPPHDTASGNDAEQAGSFR</sequence>
<accession>A0ABS6RNZ8</accession>
<keyword evidence="1" id="KW-0175">Coiled coil</keyword>
<protein>
    <submittedName>
        <fullName evidence="3">Uncharacterized protein</fullName>
    </submittedName>
</protein>
<evidence type="ECO:0000313" key="4">
    <source>
        <dbReference type="Proteomes" id="UP001048763"/>
    </source>
</evidence>
<proteinExistence type="predicted"/>
<reference evidence="3" key="1">
    <citation type="submission" date="2021-06" db="EMBL/GenBank/DDBJ databases">
        <title>Updating the genus Pseudomonas: Description of 43 new species and partition of the Pseudomonas putida group.</title>
        <authorList>
            <person name="Girard L."/>
            <person name="Lood C."/>
            <person name="Vandamme P."/>
            <person name="Rokni-Zadeh H."/>
            <person name="Van Noort V."/>
            <person name="Hofte M."/>
            <person name="Lavigne R."/>
            <person name="De Mot R."/>
        </authorList>
    </citation>
    <scope>NUCLEOTIDE SEQUENCE</scope>
    <source>
        <strain evidence="3">SWRI88</strain>
    </source>
</reference>
<comment type="caution">
    <text evidence="3">The sequence shown here is derived from an EMBL/GenBank/DDBJ whole genome shotgun (WGS) entry which is preliminary data.</text>
</comment>
<evidence type="ECO:0000256" key="1">
    <source>
        <dbReference type="SAM" id="Coils"/>
    </source>
</evidence>